<dbReference type="PROSITE" id="PS50937">
    <property type="entry name" value="HTH_MERR_2"/>
    <property type="match status" value="1"/>
</dbReference>
<dbReference type="Pfam" id="PF13411">
    <property type="entry name" value="MerR_1"/>
    <property type="match status" value="1"/>
</dbReference>
<dbReference type="Proteomes" id="UP000564806">
    <property type="component" value="Unassembled WGS sequence"/>
</dbReference>
<gene>
    <name evidence="3" type="ORF">HPT30_16265</name>
</gene>
<name>A0A850EQ87_9BACL</name>
<dbReference type="PANTHER" id="PTHR30204">
    <property type="entry name" value="REDOX-CYCLING DRUG-SENSING TRANSCRIPTIONAL ACTIVATOR SOXR"/>
    <property type="match status" value="1"/>
</dbReference>
<keyword evidence="4" id="KW-1185">Reference proteome</keyword>
<sequence length="255" mass="29573">MSKKYYTVGSFSKLTSTSTPTLRYYDRKGLLKPSGYTEGGYRTYSDEDLFRLHQILTLKYLDYSLDDISEYLEQDGKDFNASLKLQYGLLLKKQQHIQRIVDTVERAIAIVDDNDTIDPRIMMMMVRSIQHEEEQKQWLSERLPDALVQSMSLSGLSLDERIQVERKIMIAFNDLLLMSKQGLPPEHHLVQERAVTLKLIMEQMMGQSLQELGTNETLRSLGEWDPQLFPNIEPELMNYLIEALLHLLSHDIPSS</sequence>
<dbReference type="InterPro" id="IPR047057">
    <property type="entry name" value="MerR_fam"/>
</dbReference>
<accession>A0A850EQ87</accession>
<keyword evidence="1" id="KW-0238">DNA-binding</keyword>
<reference evidence="3" key="1">
    <citation type="submission" date="2020-06" db="EMBL/GenBank/DDBJ databases">
        <title>Paenibacillus sp. nov., isolated from soil.</title>
        <authorList>
            <person name="Seo Y.L."/>
        </authorList>
    </citation>
    <scope>NUCLEOTIDE SEQUENCE [LARGE SCALE GENOMIC DNA]</scope>
    <source>
        <strain evidence="3">JW14</strain>
    </source>
</reference>
<dbReference type="InterPro" id="IPR009061">
    <property type="entry name" value="DNA-bd_dom_put_sf"/>
</dbReference>
<evidence type="ECO:0000313" key="4">
    <source>
        <dbReference type="Proteomes" id="UP000564806"/>
    </source>
</evidence>
<dbReference type="AlphaFoldDB" id="A0A850EQ87"/>
<evidence type="ECO:0000313" key="3">
    <source>
        <dbReference type="EMBL" id="NUU61899.1"/>
    </source>
</evidence>
<dbReference type="RefSeq" id="WP_175372386.1">
    <property type="nucleotide sequence ID" value="NZ_JABWCS010000211.1"/>
</dbReference>
<protein>
    <submittedName>
        <fullName evidence="3">MerR family transcriptional regulator</fullName>
    </submittedName>
</protein>
<organism evidence="3 4">
    <name type="scientific">Paenibacillus agri</name>
    <dbReference type="NCBI Taxonomy" id="2744309"/>
    <lineage>
        <taxon>Bacteria</taxon>
        <taxon>Bacillati</taxon>
        <taxon>Bacillota</taxon>
        <taxon>Bacilli</taxon>
        <taxon>Bacillales</taxon>
        <taxon>Paenibacillaceae</taxon>
        <taxon>Paenibacillus</taxon>
    </lineage>
</organism>
<dbReference type="Gene3D" id="1.10.1660.10">
    <property type="match status" value="1"/>
</dbReference>
<proteinExistence type="predicted"/>
<dbReference type="SMART" id="SM00422">
    <property type="entry name" value="HTH_MERR"/>
    <property type="match status" value="1"/>
</dbReference>
<evidence type="ECO:0000259" key="2">
    <source>
        <dbReference type="PROSITE" id="PS50937"/>
    </source>
</evidence>
<dbReference type="SUPFAM" id="SSF46955">
    <property type="entry name" value="Putative DNA-binding domain"/>
    <property type="match status" value="1"/>
</dbReference>
<dbReference type="CDD" id="cd01106">
    <property type="entry name" value="HTH_TipAL-Mta"/>
    <property type="match status" value="1"/>
</dbReference>
<dbReference type="GO" id="GO:0003700">
    <property type="term" value="F:DNA-binding transcription factor activity"/>
    <property type="evidence" value="ECO:0007669"/>
    <property type="project" value="InterPro"/>
</dbReference>
<dbReference type="Gene3D" id="6.10.250.360">
    <property type="match status" value="1"/>
</dbReference>
<evidence type="ECO:0000256" key="1">
    <source>
        <dbReference type="ARBA" id="ARBA00023125"/>
    </source>
</evidence>
<dbReference type="GO" id="GO:0003677">
    <property type="term" value="F:DNA binding"/>
    <property type="evidence" value="ECO:0007669"/>
    <property type="project" value="UniProtKB-KW"/>
</dbReference>
<comment type="caution">
    <text evidence="3">The sequence shown here is derived from an EMBL/GenBank/DDBJ whole genome shotgun (WGS) entry which is preliminary data.</text>
</comment>
<dbReference type="InterPro" id="IPR000551">
    <property type="entry name" value="MerR-type_HTH_dom"/>
</dbReference>
<feature type="domain" description="HTH merR-type" evidence="2">
    <location>
        <begin position="5"/>
        <end position="74"/>
    </location>
</feature>
<dbReference type="PRINTS" id="PR00040">
    <property type="entry name" value="HTHMERR"/>
</dbReference>
<dbReference type="PANTHER" id="PTHR30204:SF96">
    <property type="entry name" value="CHROMOSOME-ANCHORING PROTEIN RACA"/>
    <property type="match status" value="1"/>
</dbReference>
<dbReference type="EMBL" id="JABWCS010000211">
    <property type="protein sequence ID" value="NUU61899.1"/>
    <property type="molecule type" value="Genomic_DNA"/>
</dbReference>